<feature type="region of interest" description="Disordered" evidence="1">
    <location>
        <begin position="172"/>
        <end position="259"/>
    </location>
</feature>
<comment type="caution">
    <text evidence="3">The sequence shown here is derived from an EMBL/GenBank/DDBJ whole genome shotgun (WGS) entry which is preliminary data.</text>
</comment>
<organism evidence="3 4">
    <name type="scientific">Leishmania orientalis</name>
    <dbReference type="NCBI Taxonomy" id="2249476"/>
    <lineage>
        <taxon>Eukaryota</taxon>
        <taxon>Discoba</taxon>
        <taxon>Euglenozoa</taxon>
        <taxon>Kinetoplastea</taxon>
        <taxon>Metakinetoplastina</taxon>
        <taxon>Trypanosomatida</taxon>
        <taxon>Trypanosomatidae</taxon>
        <taxon>Leishmaniinae</taxon>
        <taxon>Leishmania</taxon>
    </lineage>
</organism>
<dbReference type="Pfam" id="PF00179">
    <property type="entry name" value="UQ_con"/>
    <property type="match status" value="1"/>
</dbReference>
<feature type="compositionally biased region" description="Basic and acidic residues" evidence="1">
    <location>
        <begin position="223"/>
        <end position="232"/>
    </location>
</feature>
<dbReference type="EMBL" id="JAFHLR010000034">
    <property type="protein sequence ID" value="KAG5467770.1"/>
    <property type="molecule type" value="Genomic_DNA"/>
</dbReference>
<dbReference type="Proteomes" id="UP000674143">
    <property type="component" value="Unassembled WGS sequence"/>
</dbReference>
<dbReference type="SMR" id="A0A836GZT6"/>
<dbReference type="CDD" id="cd23799">
    <property type="entry name" value="UBCc_UBE2J"/>
    <property type="match status" value="1"/>
</dbReference>
<dbReference type="Gene3D" id="3.10.110.10">
    <property type="entry name" value="Ubiquitin Conjugating Enzyme"/>
    <property type="match status" value="1"/>
</dbReference>
<gene>
    <name evidence="3" type="ORF">LSCM4_00854</name>
</gene>
<keyword evidence="4" id="KW-1185">Reference proteome</keyword>
<dbReference type="InterPro" id="IPR050113">
    <property type="entry name" value="Ub_conjugating_enzyme"/>
</dbReference>
<dbReference type="PANTHER" id="PTHR24067">
    <property type="entry name" value="UBIQUITIN-CONJUGATING ENZYME E2"/>
    <property type="match status" value="1"/>
</dbReference>
<dbReference type="InterPro" id="IPR016135">
    <property type="entry name" value="UBQ-conjugating_enzyme/RWD"/>
</dbReference>
<evidence type="ECO:0000256" key="1">
    <source>
        <dbReference type="SAM" id="MobiDB-lite"/>
    </source>
</evidence>
<name>A0A836GZT6_9TRYP</name>
<reference evidence="4" key="2">
    <citation type="journal article" date="2021" name="Sci. Data">
        <title>Chromosome-scale genome sequencing, assembly and annotation of six genomes from subfamily Leishmaniinae.</title>
        <authorList>
            <person name="Almutairi H."/>
            <person name="Urbaniak M.D."/>
            <person name="Bates M.D."/>
            <person name="Jariyapan N."/>
            <person name="Kwakye-Nuako G."/>
            <person name="Thomaz Soccol V."/>
            <person name="Al-Salem W.S."/>
            <person name="Dillon R.J."/>
            <person name="Bates P.A."/>
            <person name="Gatherer D."/>
        </authorList>
    </citation>
    <scope>NUCLEOTIDE SEQUENCE [LARGE SCALE GENOMIC DNA]</scope>
</reference>
<dbReference type="SMART" id="SM00212">
    <property type="entry name" value="UBCc"/>
    <property type="match status" value="1"/>
</dbReference>
<evidence type="ECO:0000259" key="2">
    <source>
        <dbReference type="PROSITE" id="PS50127"/>
    </source>
</evidence>
<feature type="domain" description="UBC core" evidence="2">
    <location>
        <begin position="7"/>
        <end position="157"/>
    </location>
</feature>
<reference evidence="4" key="1">
    <citation type="journal article" date="2021" name="Microbiol. Resour. Announc.">
        <title>LGAAP: Leishmaniinae Genome Assembly and Annotation Pipeline.</title>
        <authorList>
            <person name="Almutairi H."/>
            <person name="Urbaniak M.D."/>
            <person name="Bates M.D."/>
            <person name="Jariyapan N."/>
            <person name="Kwakye-Nuako G."/>
            <person name="Thomaz-Soccol V."/>
            <person name="Al-Salem W.S."/>
            <person name="Dillon R.J."/>
            <person name="Bates P.A."/>
            <person name="Gatherer D."/>
        </authorList>
    </citation>
    <scope>NUCLEOTIDE SEQUENCE [LARGE SCALE GENOMIC DNA]</scope>
</reference>
<sequence>MTAPTAQCLKRLQIELRKLHTEWELPFRVGADPQNMLRCYFVVDGPAGTPYEGGRYVGLLEIPSDYPFKPPSVQMCTPSGRLKTGMQICLSNSSYHPENWSPMWGLRTILLALVSFFVSEEPTTGSMRATAEERREYAANSRKYNVKRLHTVYKRVLPDAFAADSAFIEKDGMSSNGEGGSSSGGGSDGEATEAEEAQIGVESKVAAQERTTSHETIAAPAEKAPDGGKMEAADTDTAAAAERPRHHRHHELKKSTTGAVAERGGQLQWRRYASLLVLLAIGLGVLRQLM</sequence>
<dbReference type="RefSeq" id="XP_067059572.1">
    <property type="nucleotide sequence ID" value="XM_067202922.1"/>
</dbReference>
<evidence type="ECO:0000313" key="3">
    <source>
        <dbReference type="EMBL" id="KAG5467770.1"/>
    </source>
</evidence>
<protein>
    <recommendedName>
        <fullName evidence="2">UBC core domain-containing protein</fullName>
    </recommendedName>
</protein>
<dbReference type="AlphaFoldDB" id="A0A836GZT6"/>
<dbReference type="KEGG" id="loi:92356856"/>
<feature type="compositionally biased region" description="Gly residues" evidence="1">
    <location>
        <begin position="177"/>
        <end position="188"/>
    </location>
</feature>
<dbReference type="InterPro" id="IPR000608">
    <property type="entry name" value="UBC"/>
</dbReference>
<dbReference type="PROSITE" id="PS50127">
    <property type="entry name" value="UBC_2"/>
    <property type="match status" value="1"/>
</dbReference>
<dbReference type="GeneID" id="92356856"/>
<accession>A0A836GZT6</accession>
<dbReference type="SUPFAM" id="SSF54495">
    <property type="entry name" value="UBC-like"/>
    <property type="match status" value="1"/>
</dbReference>
<proteinExistence type="predicted"/>
<evidence type="ECO:0000313" key="4">
    <source>
        <dbReference type="Proteomes" id="UP000674143"/>
    </source>
</evidence>